<dbReference type="EMBL" id="ML732304">
    <property type="protein sequence ID" value="KAB8070376.1"/>
    <property type="molecule type" value="Genomic_DNA"/>
</dbReference>
<evidence type="ECO:0000313" key="11">
    <source>
        <dbReference type="Proteomes" id="UP000326565"/>
    </source>
</evidence>
<keyword evidence="5" id="KW-0472">Membrane</keyword>
<feature type="region of interest" description="Disordered" evidence="6">
    <location>
        <begin position="1"/>
        <end position="58"/>
    </location>
</feature>
<keyword evidence="3 5" id="KW-0967">Endosome</keyword>
<dbReference type="GO" id="GO:0006914">
    <property type="term" value="P:autophagy"/>
    <property type="evidence" value="ECO:0007669"/>
    <property type="project" value="UniProtKB-UniRule"/>
</dbReference>
<proteinExistence type="inferred from homology"/>
<evidence type="ECO:0000256" key="3">
    <source>
        <dbReference type="ARBA" id="ARBA00022753"/>
    </source>
</evidence>
<dbReference type="Pfam" id="PF19038">
    <property type="entry name" value="Fuz_longin_3"/>
    <property type="match status" value="1"/>
</dbReference>
<evidence type="ECO:0000256" key="5">
    <source>
        <dbReference type="RuleBase" id="RU367048"/>
    </source>
</evidence>
<evidence type="ECO:0000256" key="6">
    <source>
        <dbReference type="SAM" id="MobiDB-lite"/>
    </source>
</evidence>
<dbReference type="InterPro" id="IPR043970">
    <property type="entry name" value="FUZ/MON1/HPS1_longin_3"/>
</dbReference>
<dbReference type="InterPro" id="IPR043971">
    <property type="entry name" value="FUZ/MON1/HPS1_longin_2"/>
</dbReference>
<comment type="function">
    <text evidence="4">In complex with CCZ1, is required for multiple vacuole delivery pathways including the cytoplasm to vacuole transport (Cvt), autophagy, pexophagy and endocytosis. The MON1-CCZ1 complex acts at the fusion of vesicles with the vacuole, through its regulation of the SNARE complex during the coordinated priming and docking stages of fusion, and particularly at the stage of tethering/docking.</text>
</comment>
<evidence type="ECO:0000259" key="8">
    <source>
        <dbReference type="Pfam" id="PF19037"/>
    </source>
</evidence>
<feature type="domain" description="FUZ/MON1/HPS1 first Longin" evidence="7">
    <location>
        <begin position="213"/>
        <end position="335"/>
    </location>
</feature>
<gene>
    <name evidence="10" type="ORF">BDV29DRAFT_160507</name>
</gene>
<evidence type="ECO:0000256" key="2">
    <source>
        <dbReference type="ARBA" id="ARBA00018132"/>
    </source>
</evidence>
<dbReference type="InterPro" id="IPR004353">
    <property type="entry name" value="Mon1"/>
</dbReference>
<comment type="subcellular location">
    <subcellularLocation>
        <location evidence="5">Endosome</location>
        <location evidence="5">Multivesicular body membrane</location>
        <topology evidence="5">Peripheral membrane protein</topology>
    </subcellularLocation>
    <subcellularLocation>
        <location evidence="1 5">Prevacuolar compartment membrane</location>
        <topology evidence="1 5">Peripheral membrane protein</topology>
    </subcellularLocation>
    <subcellularLocation>
        <location evidence="5">Vacuole membrane</location>
        <topology evidence="5">Peripheral membrane protein</topology>
    </subcellularLocation>
</comment>
<dbReference type="OrthoDB" id="272411at2759"/>
<dbReference type="GO" id="GO:0035658">
    <property type="term" value="C:Mon1-Ccz1 complex"/>
    <property type="evidence" value="ECO:0007669"/>
    <property type="project" value="TreeGrafter"/>
</dbReference>
<feature type="domain" description="FUZ/MON1/HPS1 second Longin" evidence="8">
    <location>
        <begin position="375"/>
        <end position="488"/>
    </location>
</feature>
<reference evidence="10 11" key="1">
    <citation type="submission" date="2019-04" db="EMBL/GenBank/DDBJ databases">
        <title>Friends and foes A comparative genomics study of 23 Aspergillus species from section Flavi.</title>
        <authorList>
            <consortium name="DOE Joint Genome Institute"/>
            <person name="Kjaerbolling I."/>
            <person name="Vesth T."/>
            <person name="Frisvad J.C."/>
            <person name="Nybo J.L."/>
            <person name="Theobald S."/>
            <person name="Kildgaard S."/>
            <person name="Isbrandt T."/>
            <person name="Kuo A."/>
            <person name="Sato A."/>
            <person name="Lyhne E.K."/>
            <person name="Kogle M.E."/>
            <person name="Wiebenga A."/>
            <person name="Kun R.S."/>
            <person name="Lubbers R.J."/>
            <person name="Makela M.R."/>
            <person name="Barry K."/>
            <person name="Chovatia M."/>
            <person name="Clum A."/>
            <person name="Daum C."/>
            <person name="Haridas S."/>
            <person name="He G."/>
            <person name="LaButti K."/>
            <person name="Lipzen A."/>
            <person name="Mondo S."/>
            <person name="Riley R."/>
            <person name="Salamov A."/>
            <person name="Simmons B.A."/>
            <person name="Magnuson J.K."/>
            <person name="Henrissat B."/>
            <person name="Mortensen U.H."/>
            <person name="Larsen T.O."/>
            <person name="Devries R.P."/>
            <person name="Grigoriev I.V."/>
            <person name="Machida M."/>
            <person name="Baker S.E."/>
            <person name="Andersen M.R."/>
        </authorList>
    </citation>
    <scope>NUCLEOTIDE SEQUENCE [LARGE SCALE GENOMIC DNA]</scope>
    <source>
        <strain evidence="10 11">CBS 151.66</strain>
    </source>
</reference>
<dbReference type="Pfam" id="PF19036">
    <property type="entry name" value="Fuz_longin_1"/>
    <property type="match status" value="1"/>
</dbReference>
<evidence type="ECO:0000259" key="7">
    <source>
        <dbReference type="Pfam" id="PF19036"/>
    </source>
</evidence>
<dbReference type="GO" id="GO:0006623">
    <property type="term" value="P:protein targeting to vacuole"/>
    <property type="evidence" value="ECO:0007669"/>
    <property type="project" value="UniProtKB-UniRule"/>
</dbReference>
<keyword evidence="5" id="KW-0813">Transport</keyword>
<evidence type="ECO:0000313" key="10">
    <source>
        <dbReference type="EMBL" id="KAB8070376.1"/>
    </source>
</evidence>
<evidence type="ECO:0000259" key="9">
    <source>
        <dbReference type="Pfam" id="PF19038"/>
    </source>
</evidence>
<dbReference type="InterPro" id="IPR043972">
    <property type="entry name" value="FUZ/MON1/HPS1_longin_1"/>
</dbReference>
<accession>A0A5N5WPC1</accession>
<dbReference type="GO" id="GO:0000329">
    <property type="term" value="C:fungal-type vacuole membrane"/>
    <property type="evidence" value="ECO:0007669"/>
    <property type="project" value="TreeGrafter"/>
</dbReference>
<dbReference type="PANTHER" id="PTHR13027">
    <property type="entry name" value="SAND PROTEIN-RELATED"/>
    <property type="match status" value="1"/>
</dbReference>
<protein>
    <recommendedName>
        <fullName evidence="2 5">Vacuolar fusion protein MON1</fullName>
    </recommendedName>
</protein>
<feature type="compositionally biased region" description="Pro residues" evidence="6">
    <location>
        <begin position="46"/>
        <end position="56"/>
    </location>
</feature>
<dbReference type="Proteomes" id="UP000326565">
    <property type="component" value="Unassembled WGS sequence"/>
</dbReference>
<keyword evidence="11" id="KW-1185">Reference proteome</keyword>
<dbReference type="AlphaFoldDB" id="A0A5N5WPC1"/>
<comment type="similarity">
    <text evidence="5">Belongs to the MON1/SAND family.</text>
</comment>
<dbReference type="PANTHER" id="PTHR13027:SF7">
    <property type="entry name" value="VACUOLAR FUSION PROTEIN MON1 HOMOLOG"/>
    <property type="match status" value="1"/>
</dbReference>
<keyword evidence="5" id="KW-0072">Autophagy</keyword>
<dbReference type="GO" id="GO:0032585">
    <property type="term" value="C:multivesicular body membrane"/>
    <property type="evidence" value="ECO:0007669"/>
    <property type="project" value="UniProtKB-SubCell"/>
</dbReference>
<evidence type="ECO:0000256" key="4">
    <source>
        <dbReference type="ARBA" id="ARBA00043892"/>
    </source>
</evidence>
<dbReference type="Pfam" id="PF19037">
    <property type="entry name" value="Fuz_longin_2"/>
    <property type="match status" value="1"/>
</dbReference>
<dbReference type="GO" id="GO:0016192">
    <property type="term" value="P:vesicle-mediated transport"/>
    <property type="evidence" value="ECO:0007669"/>
    <property type="project" value="InterPro"/>
</dbReference>
<sequence>MDLKDHKLPQGSLDNSDDANSHIACSSNSSPTIAASRGRERSISPEGPPPPLPPRPNTLTLLDEGVSFSRTVRQPTQTLLQSRATTAVSLTDIASHDGRKESYPIRNLPGTLRAKASLNHLATPRGSDTADSASIRSSVPHADLGEVENVFSDFATAEPGPVQQDSTSLLQFPEFQADDVDDDFTTEFETVGEVEDDGENEELVLENWKAKRKHYLILSAAGKPIWTRHGDGGLISTYVGVIQTIISFYEDSEDRLNSFTAGDTKFVVVAKGPLYLVAISRLLESETQLKLQLEALYMQILSTLTLPSLTHLFSVRPSTDLKRPLQGSETLLSTLADSFTKGSPSTLLSALECLKIRKAHRQTINNALLKTKIDSLLYGLVVAGGRLVSVVRPKKHSLHPGDLQLMFNMVFEAEVVKAGGGESWIPVCLPGFNSSGYLYMYVSFLDLRGDAGNIADDMATKDESVAVILISTDKERFFDLQEMRNSFIEELEKNGSLKIMKEAIDKGRPKTTDIVPGTVLHHFLYKSRANVQFTMSSYDPDFSSVSRRRRLMSTYNNLHASIHAKHTHVKVHHCVSQSSSSFAWVTPVFELYCIAGPNANRNALAHSASKIVQWVQQEEERLFIIGGAVF</sequence>
<dbReference type="PRINTS" id="PR01546">
    <property type="entry name" value="YEAST73DUF"/>
</dbReference>
<feature type="domain" description="FUZ/MON1/HPS1 third Longin" evidence="9">
    <location>
        <begin position="520"/>
        <end position="619"/>
    </location>
</feature>
<organism evidence="10 11">
    <name type="scientific">Aspergillus leporis</name>
    <dbReference type="NCBI Taxonomy" id="41062"/>
    <lineage>
        <taxon>Eukaryota</taxon>
        <taxon>Fungi</taxon>
        <taxon>Dikarya</taxon>
        <taxon>Ascomycota</taxon>
        <taxon>Pezizomycotina</taxon>
        <taxon>Eurotiomycetes</taxon>
        <taxon>Eurotiomycetidae</taxon>
        <taxon>Eurotiales</taxon>
        <taxon>Aspergillaceae</taxon>
        <taxon>Aspergillus</taxon>
        <taxon>Aspergillus subgen. Circumdati</taxon>
    </lineage>
</organism>
<comment type="function">
    <text evidence="5">Required for multiple vacuole delivery pathways including the cytoplasm to vacuole transport (Cvt), autophagy, pexophagy and endocytosis.</text>
</comment>
<keyword evidence="5" id="KW-0653">Protein transport</keyword>
<keyword evidence="5" id="KW-0926">Vacuole</keyword>
<evidence type="ECO:0000256" key="1">
    <source>
        <dbReference type="ARBA" id="ARBA00004380"/>
    </source>
</evidence>
<feature type="compositionally biased region" description="Polar residues" evidence="6">
    <location>
        <begin position="23"/>
        <end position="33"/>
    </location>
</feature>
<name>A0A5N5WPC1_9EURO</name>